<dbReference type="InterPro" id="IPR000477">
    <property type="entry name" value="RT_dom"/>
</dbReference>
<sequence length="491" mass="56480">MARSVAPYLDKAWSRLYRGRGQSEIPDVINLADINSSWPDFRSQIRDSIVSGQVGPDYVEIIDAPKNPFAVRPIARLSVHDRLVYDTLVFAIANLIDNQLRESVFSARWGSNGEDFWSPVNSWVSMQKRGVEIVSEDIFQLARTDVVSFYEHIDVNTLAIDIQAVGASAPITERLIHYLRMFQQSSHAWGIPQGPDASGILANIYLLPIDEFVHRAGFKYLRYSDDMMIFDTDRESLRNALLEINSILRSRRLSMSGTKTNVYDHRESITQLEDLEKDAINYGIKIGEPGAGERLYKLFTEAVEGRQRDRDVKFALFRMGRLRDDRALPWVLRHLKESHHLASQLLQYLECFPDRRPATGRAFISTMRLIADHKYDHLEQRILQAATRQRVHSPSIRDMAWTILQDKNKSNLPREFAARYLGRNSTVADGQLLRRQYEDEENVNVRRALLVAMYEARSVSRGLLESLASSKSQLSWVSRYLLKNPYVPLPR</sequence>
<dbReference type="GO" id="GO:0003964">
    <property type="term" value="F:RNA-directed DNA polymerase activity"/>
    <property type="evidence" value="ECO:0007669"/>
    <property type="project" value="UniProtKB-KW"/>
</dbReference>
<dbReference type="Pfam" id="PF00078">
    <property type="entry name" value="RVT_1"/>
    <property type="match status" value="1"/>
</dbReference>
<gene>
    <name evidence="2" type="ORF">ABT404_20025</name>
</gene>
<organism evidence="2 3">
    <name type="scientific">Streptomyces hyaluromycini</name>
    <dbReference type="NCBI Taxonomy" id="1377993"/>
    <lineage>
        <taxon>Bacteria</taxon>
        <taxon>Bacillati</taxon>
        <taxon>Actinomycetota</taxon>
        <taxon>Actinomycetes</taxon>
        <taxon>Kitasatosporales</taxon>
        <taxon>Streptomycetaceae</taxon>
        <taxon>Streptomyces</taxon>
    </lineage>
</organism>
<comment type="caution">
    <text evidence="2">The sequence shown here is derived from an EMBL/GenBank/DDBJ whole genome shotgun (WGS) entry which is preliminary data.</text>
</comment>
<dbReference type="Proteomes" id="UP001474181">
    <property type="component" value="Unassembled WGS sequence"/>
</dbReference>
<proteinExistence type="predicted"/>
<dbReference type="RefSeq" id="WP_350782801.1">
    <property type="nucleotide sequence ID" value="NZ_JBEPEK010000135.1"/>
</dbReference>
<keyword evidence="2" id="KW-0808">Transferase</keyword>
<feature type="domain" description="Reverse transcriptase" evidence="1">
    <location>
        <begin position="43"/>
        <end position="286"/>
    </location>
</feature>
<dbReference type="InterPro" id="IPR043502">
    <property type="entry name" value="DNA/RNA_pol_sf"/>
</dbReference>
<keyword evidence="3" id="KW-1185">Reference proteome</keyword>
<dbReference type="CDD" id="cd01646">
    <property type="entry name" value="RT_Bac_retron_I"/>
    <property type="match status" value="1"/>
</dbReference>
<dbReference type="EMBL" id="JBEPEK010000135">
    <property type="protein sequence ID" value="MER7181738.1"/>
    <property type="molecule type" value="Genomic_DNA"/>
</dbReference>
<protein>
    <submittedName>
        <fullName evidence="2">RNA-directed DNA polymerase</fullName>
    </submittedName>
</protein>
<dbReference type="SUPFAM" id="SSF56672">
    <property type="entry name" value="DNA/RNA polymerases"/>
    <property type="match status" value="1"/>
</dbReference>
<evidence type="ECO:0000313" key="2">
    <source>
        <dbReference type="EMBL" id="MER7181738.1"/>
    </source>
</evidence>
<reference evidence="2 3" key="1">
    <citation type="submission" date="2024-06" db="EMBL/GenBank/DDBJ databases">
        <title>The Natural Products Discovery Center: Release of the First 8490 Sequenced Strains for Exploring Actinobacteria Biosynthetic Diversity.</title>
        <authorList>
            <person name="Kalkreuter E."/>
            <person name="Kautsar S.A."/>
            <person name="Yang D."/>
            <person name="Bader C.D."/>
            <person name="Teijaro C.N."/>
            <person name="Fluegel L."/>
            <person name="Davis C.M."/>
            <person name="Simpson J.R."/>
            <person name="Lauterbach L."/>
            <person name="Steele A.D."/>
            <person name="Gui C."/>
            <person name="Meng S."/>
            <person name="Li G."/>
            <person name="Viehrig K."/>
            <person name="Ye F."/>
            <person name="Su P."/>
            <person name="Kiefer A.F."/>
            <person name="Nichols A."/>
            <person name="Cepeda A.J."/>
            <person name="Yan W."/>
            <person name="Fan B."/>
            <person name="Jiang Y."/>
            <person name="Adhikari A."/>
            <person name="Zheng C.-J."/>
            <person name="Schuster L."/>
            <person name="Cowan T.M."/>
            <person name="Smanski M.J."/>
            <person name="Chevrette M.G."/>
            <person name="De Carvalho L.P.S."/>
            <person name="Shen B."/>
        </authorList>
    </citation>
    <scope>NUCLEOTIDE SEQUENCE [LARGE SCALE GENOMIC DNA]</scope>
    <source>
        <strain evidence="2 3">NPDC000234</strain>
    </source>
</reference>
<keyword evidence="2" id="KW-0695">RNA-directed DNA polymerase</keyword>
<evidence type="ECO:0000259" key="1">
    <source>
        <dbReference type="PROSITE" id="PS50878"/>
    </source>
</evidence>
<accession>A0ABV1WY87</accession>
<keyword evidence="2" id="KW-0548">Nucleotidyltransferase</keyword>
<evidence type="ECO:0000313" key="3">
    <source>
        <dbReference type="Proteomes" id="UP001474181"/>
    </source>
</evidence>
<name>A0ABV1WY87_9ACTN</name>
<dbReference type="PROSITE" id="PS50878">
    <property type="entry name" value="RT_POL"/>
    <property type="match status" value="1"/>
</dbReference>